<dbReference type="OrthoDB" id="9780488at2"/>
<dbReference type="InterPro" id="IPR018768">
    <property type="entry name" value="DUF2344"/>
</dbReference>
<dbReference type="Pfam" id="PF10105">
    <property type="entry name" value="DUF2344"/>
    <property type="match status" value="1"/>
</dbReference>
<proteinExistence type="predicted"/>
<name>B2KEI0_ELUMP</name>
<dbReference type="STRING" id="445932.Emin_1376"/>
<dbReference type="HOGENOM" id="CLU_1233449_0_0_0"/>
<dbReference type="AlphaFoldDB" id="B2KEI0"/>
<organism evidence="2 3">
    <name type="scientific">Elusimicrobium minutum (strain Pei191)</name>
    <dbReference type="NCBI Taxonomy" id="445932"/>
    <lineage>
        <taxon>Bacteria</taxon>
        <taxon>Pseudomonadati</taxon>
        <taxon>Elusimicrobiota</taxon>
        <taxon>Elusimicrobia</taxon>
        <taxon>Elusimicrobiales</taxon>
        <taxon>Elusimicrobiaceae</taxon>
        <taxon>Elusimicrobium</taxon>
    </lineage>
</organism>
<dbReference type="KEGG" id="emi:Emin_1376"/>
<protein>
    <recommendedName>
        <fullName evidence="1">DUF2344 domain-containing protein</fullName>
    </recommendedName>
</protein>
<dbReference type="EMBL" id="CP001055">
    <property type="protein sequence ID" value="ACC98926.1"/>
    <property type="molecule type" value="Genomic_DNA"/>
</dbReference>
<evidence type="ECO:0000313" key="2">
    <source>
        <dbReference type="EMBL" id="ACC98926.1"/>
    </source>
</evidence>
<reference evidence="2 3" key="1">
    <citation type="journal article" date="2009" name="Appl. Environ. Microbiol.">
        <title>Genomic analysis of 'Elusimicrobium minutum,' the first cultivated representative of the phylum 'Elusimicrobia' (formerly termite group 1).</title>
        <authorList>
            <person name="Herlemann D.P.R."/>
            <person name="Geissinger O."/>
            <person name="Ikeda-Ohtsubo W."/>
            <person name="Kunin V."/>
            <person name="Sun H."/>
            <person name="Lapidus A."/>
            <person name="Hugenholtz P."/>
            <person name="Brune A."/>
        </authorList>
    </citation>
    <scope>NUCLEOTIDE SEQUENCE [LARGE SCALE GENOMIC DNA]</scope>
    <source>
        <strain evidence="2 3">Pei191</strain>
    </source>
</reference>
<gene>
    <name evidence="2" type="ordered locus">Emin_1376</name>
</gene>
<feature type="domain" description="DUF2344" evidence="1">
    <location>
        <begin position="19"/>
        <end position="173"/>
    </location>
</feature>
<accession>B2KEI0</accession>
<keyword evidence="3" id="KW-1185">Reference proteome</keyword>
<evidence type="ECO:0000313" key="3">
    <source>
        <dbReference type="Proteomes" id="UP000001029"/>
    </source>
</evidence>
<dbReference type="Proteomes" id="UP000001029">
    <property type="component" value="Chromosome"/>
</dbReference>
<evidence type="ECO:0000259" key="1">
    <source>
        <dbReference type="Pfam" id="PF10105"/>
    </source>
</evidence>
<sequence length="224" mass="25530">MLKIYKMRIRYARGKYMQQGEISAAWRDAVLKSALPYAAAEKINKSWPRLTFGPPLAQGVLSNAEYVDLYFTQNVKESEVKQNILFGSDKGIKILEVKSIPYQFPSVANLTDAVEYEVRGIQKYNPVKLEEFLSGKNIFITVNQENISLEIDIKPYIYKALADGDTLKIILQTVNGKSQRVELFLARWLNLDFPLPGEGFKKTEVEIIKQKLYYANSLGGYSEV</sequence>